<evidence type="ECO:0000256" key="10">
    <source>
        <dbReference type="RuleBase" id="RU364060"/>
    </source>
</evidence>
<dbReference type="SUPFAM" id="SSF140718">
    <property type="entry name" value="Mediator hinge subcomplex-like"/>
    <property type="match status" value="1"/>
</dbReference>
<dbReference type="EMBL" id="MU853223">
    <property type="protein sequence ID" value="KAK4128046.1"/>
    <property type="molecule type" value="Genomic_DNA"/>
</dbReference>
<dbReference type="GO" id="GO:0006357">
    <property type="term" value="P:regulation of transcription by RNA polymerase II"/>
    <property type="evidence" value="ECO:0007669"/>
    <property type="project" value="InterPro"/>
</dbReference>
<reference evidence="11" key="1">
    <citation type="journal article" date="2023" name="Mol. Phylogenet. Evol.">
        <title>Genome-scale phylogeny and comparative genomics of the fungal order Sordariales.</title>
        <authorList>
            <person name="Hensen N."/>
            <person name="Bonometti L."/>
            <person name="Westerberg I."/>
            <person name="Brannstrom I.O."/>
            <person name="Guillou S."/>
            <person name="Cros-Aarteil S."/>
            <person name="Calhoun S."/>
            <person name="Haridas S."/>
            <person name="Kuo A."/>
            <person name="Mondo S."/>
            <person name="Pangilinan J."/>
            <person name="Riley R."/>
            <person name="LaButti K."/>
            <person name="Andreopoulos B."/>
            <person name="Lipzen A."/>
            <person name="Chen C."/>
            <person name="Yan M."/>
            <person name="Daum C."/>
            <person name="Ng V."/>
            <person name="Clum A."/>
            <person name="Steindorff A."/>
            <person name="Ohm R.A."/>
            <person name="Martin F."/>
            <person name="Silar P."/>
            <person name="Natvig D.O."/>
            <person name="Lalanne C."/>
            <person name="Gautier V."/>
            <person name="Ament-Velasquez S.L."/>
            <person name="Kruys A."/>
            <person name="Hutchinson M.I."/>
            <person name="Powell A.J."/>
            <person name="Barry K."/>
            <person name="Miller A.N."/>
            <person name="Grigoriev I.V."/>
            <person name="Debuchy R."/>
            <person name="Gladieux P."/>
            <person name="Hiltunen Thoren M."/>
            <person name="Johannesson H."/>
        </authorList>
    </citation>
    <scope>NUCLEOTIDE SEQUENCE</scope>
    <source>
        <strain evidence="11">CBS 731.68</strain>
    </source>
</reference>
<comment type="caution">
    <text evidence="11">The sequence shown here is derived from an EMBL/GenBank/DDBJ whole genome shotgun (WGS) entry which is preliminary data.</text>
</comment>
<proteinExistence type="inferred from homology"/>
<reference evidence="11" key="2">
    <citation type="submission" date="2023-05" db="EMBL/GenBank/DDBJ databases">
        <authorList>
            <consortium name="Lawrence Berkeley National Laboratory"/>
            <person name="Steindorff A."/>
            <person name="Hensen N."/>
            <person name="Bonometti L."/>
            <person name="Westerberg I."/>
            <person name="Brannstrom I.O."/>
            <person name="Guillou S."/>
            <person name="Cros-Aarteil S."/>
            <person name="Calhoun S."/>
            <person name="Haridas S."/>
            <person name="Kuo A."/>
            <person name="Mondo S."/>
            <person name="Pangilinan J."/>
            <person name="Riley R."/>
            <person name="Labutti K."/>
            <person name="Andreopoulos B."/>
            <person name="Lipzen A."/>
            <person name="Chen C."/>
            <person name="Yanf M."/>
            <person name="Daum C."/>
            <person name="Ng V."/>
            <person name="Clum A."/>
            <person name="Ohm R."/>
            <person name="Martin F."/>
            <person name="Silar P."/>
            <person name="Natvig D."/>
            <person name="Lalanne C."/>
            <person name="Gautier V."/>
            <person name="Ament-Velasquez S.L."/>
            <person name="Kruys A."/>
            <person name="Hutchinson M.I."/>
            <person name="Powell A.J."/>
            <person name="Barry K."/>
            <person name="Miller A.N."/>
            <person name="Grigoriev I.V."/>
            <person name="Debuchy R."/>
            <person name="Gladieux P."/>
            <person name="Thoren M.H."/>
            <person name="Johannesson H."/>
        </authorList>
    </citation>
    <scope>NUCLEOTIDE SEQUENCE</scope>
    <source>
        <strain evidence="11">CBS 731.68</strain>
    </source>
</reference>
<evidence type="ECO:0000256" key="4">
    <source>
        <dbReference type="ARBA" id="ARBA00020631"/>
    </source>
</evidence>
<accession>A0AAN6Z7N6</accession>
<name>A0AAN6Z7N6_9PEZI</name>
<sequence>MDNNEDDPTRVTALWPDPPPFWKSFTPENLERYNSVKEDYAHQQGLSTDAIAHIPKVPQELANLQPPPEPAEGTWRLFSEPETLTETLQTLEDAGIQRLGPTPEVDRDSSHLDRGFQLKKLVKSLMLSYLELIGLMGHNPAHAAEKVQDIKILLLNFHHTLNEYRPHHAREQLIQLMNAHGDQMRAETAGIRSVVDKAKRTIEGLASIQLPQLDADAEETIGVPRLRQKQEWDDAVWGELRDDFV</sequence>
<comment type="subunit">
    <text evidence="3 10">Component of the Mediator complex.</text>
</comment>
<evidence type="ECO:0000256" key="3">
    <source>
        <dbReference type="ARBA" id="ARBA00011837"/>
    </source>
</evidence>
<evidence type="ECO:0000256" key="2">
    <source>
        <dbReference type="ARBA" id="ARBA00009994"/>
    </source>
</evidence>
<evidence type="ECO:0000313" key="12">
    <source>
        <dbReference type="Proteomes" id="UP001302602"/>
    </source>
</evidence>
<keyword evidence="8 10" id="KW-0539">Nucleus</keyword>
<keyword evidence="5 10" id="KW-0805">Transcription regulation</keyword>
<comment type="similarity">
    <text evidence="2 10">Belongs to the Mediator complex subunit 7 family.</text>
</comment>
<dbReference type="GO" id="GO:0016592">
    <property type="term" value="C:mediator complex"/>
    <property type="evidence" value="ECO:0007669"/>
    <property type="project" value="InterPro"/>
</dbReference>
<protein>
    <recommendedName>
        <fullName evidence="4 10">Mediator of RNA polymerase II transcription subunit 7</fullName>
    </recommendedName>
</protein>
<gene>
    <name evidence="11" type="ORF">N657DRAFT_638448</name>
</gene>
<evidence type="ECO:0000256" key="6">
    <source>
        <dbReference type="ARBA" id="ARBA00023159"/>
    </source>
</evidence>
<dbReference type="GO" id="GO:0003712">
    <property type="term" value="F:transcription coregulator activity"/>
    <property type="evidence" value="ECO:0007669"/>
    <property type="project" value="InterPro"/>
</dbReference>
<dbReference type="InterPro" id="IPR044888">
    <property type="entry name" value="Mediatior_Med7_sf"/>
</dbReference>
<dbReference type="InterPro" id="IPR009244">
    <property type="entry name" value="Mediatior_Med7"/>
</dbReference>
<dbReference type="PANTHER" id="PTHR21428:SF11">
    <property type="entry name" value="MEDIATOR OF RNA POLYMERASE II TRANSCRIPTION SUBUNIT 7"/>
    <property type="match status" value="1"/>
</dbReference>
<dbReference type="AlphaFoldDB" id="A0AAN6Z7N6"/>
<comment type="function">
    <text evidence="9">Component of the Mediator complex, a coactivator involved in the regulated transcription of nearly all RNA polymerase II-dependent genes. Mediator functions as a bridge to convey information from gene-specific regulatory proteins to the basal RNA polymerase II transcription machinery. Mediator is recruited to promoters by direct interactions with regulatory proteins and serves as a scaffold for the assembly of a functional preinitiation complex with RNA polymerase II and the general transcription factors.</text>
</comment>
<evidence type="ECO:0000256" key="9">
    <source>
        <dbReference type="ARBA" id="ARBA00025687"/>
    </source>
</evidence>
<keyword evidence="7 10" id="KW-0804">Transcription</keyword>
<dbReference type="Pfam" id="PF05983">
    <property type="entry name" value="Med7"/>
    <property type="match status" value="1"/>
</dbReference>
<evidence type="ECO:0000313" key="11">
    <source>
        <dbReference type="EMBL" id="KAK4128046.1"/>
    </source>
</evidence>
<dbReference type="Gene3D" id="6.10.140.1520">
    <property type="match status" value="1"/>
</dbReference>
<evidence type="ECO:0000256" key="5">
    <source>
        <dbReference type="ARBA" id="ARBA00023015"/>
    </source>
</evidence>
<comment type="subcellular location">
    <subcellularLocation>
        <location evidence="1 10">Nucleus</location>
    </subcellularLocation>
</comment>
<dbReference type="Gene3D" id="6.10.140.200">
    <property type="match status" value="1"/>
</dbReference>
<evidence type="ECO:0000256" key="7">
    <source>
        <dbReference type="ARBA" id="ARBA00023163"/>
    </source>
</evidence>
<dbReference type="PANTHER" id="PTHR21428">
    <property type="entry name" value="MEDIATOR OF RNA POLYMERASE II TRANSCRIPTION SUBUNIT 7"/>
    <property type="match status" value="1"/>
</dbReference>
<keyword evidence="6 10" id="KW-0010">Activator</keyword>
<dbReference type="GeneID" id="87828363"/>
<dbReference type="Proteomes" id="UP001302602">
    <property type="component" value="Unassembled WGS sequence"/>
</dbReference>
<keyword evidence="12" id="KW-1185">Reference proteome</keyword>
<dbReference type="GO" id="GO:0070847">
    <property type="term" value="C:core mediator complex"/>
    <property type="evidence" value="ECO:0007669"/>
    <property type="project" value="TreeGrafter"/>
</dbReference>
<dbReference type="InterPro" id="IPR037212">
    <property type="entry name" value="Med7/Med21-like"/>
</dbReference>
<dbReference type="RefSeq" id="XP_062651817.1">
    <property type="nucleotide sequence ID" value="XM_062791594.1"/>
</dbReference>
<evidence type="ECO:0000256" key="1">
    <source>
        <dbReference type="ARBA" id="ARBA00004123"/>
    </source>
</evidence>
<evidence type="ECO:0000256" key="8">
    <source>
        <dbReference type="ARBA" id="ARBA00023242"/>
    </source>
</evidence>
<organism evidence="11 12">
    <name type="scientific">Parathielavia appendiculata</name>
    <dbReference type="NCBI Taxonomy" id="2587402"/>
    <lineage>
        <taxon>Eukaryota</taxon>
        <taxon>Fungi</taxon>
        <taxon>Dikarya</taxon>
        <taxon>Ascomycota</taxon>
        <taxon>Pezizomycotina</taxon>
        <taxon>Sordariomycetes</taxon>
        <taxon>Sordariomycetidae</taxon>
        <taxon>Sordariales</taxon>
        <taxon>Chaetomiaceae</taxon>
        <taxon>Parathielavia</taxon>
    </lineage>
</organism>